<comment type="similarity">
    <text evidence="2">Belongs to the GARNL3 family.</text>
</comment>
<sequence>MSLDKFEKSPREIFHPEIQKDLLVLEEQEGSVNFKFGVLYAKDGQLTDDEMFSNEIGSESFQRFLHLLGDTVTLKGWTGYRGGLDTKNDTTGTCSIYTVFQGHEIMFHVSTMLPYSRENKQQVERKRHIGNDIVTIVFQEGEESSPAFKPSMIRSHFTRIFLLKIFSEESVPLFGPPLPSPPVFTNHQEFRDFVLVKLINGEKATLETPTFSQKRQRTLDMLIRSLYQDLMPDLHKVNVSQKSFLTKKKFNISKISKKLFFPRCLCLLAK</sequence>
<dbReference type="Ensembl" id="ENSCPGT00000001007.1">
    <property type="protein sequence ID" value="ENSCPGP00000000900.1"/>
    <property type="gene ID" value="ENSCPGG00000000704.1"/>
</dbReference>
<dbReference type="AlphaFoldDB" id="A0A8C3J222"/>
<evidence type="ECO:0000313" key="6">
    <source>
        <dbReference type="Proteomes" id="UP000694419"/>
    </source>
</evidence>
<protein>
    <recommendedName>
        <fullName evidence="3">GTPase-activating Rap/Ran-GAP domain-like protein 3</fullName>
    </recommendedName>
</protein>
<proteinExistence type="inferred from homology"/>
<dbReference type="PANTHER" id="PTHR15711:SF62">
    <property type="entry name" value="GTPASE-ACTIVATING RAP_RAN-GAP DOMAIN-LIKE PROTEIN 3"/>
    <property type="match status" value="1"/>
</dbReference>
<dbReference type="PANTHER" id="PTHR15711">
    <property type="entry name" value="RAP GTPASE-ACTIVATING PROTEIN"/>
    <property type="match status" value="1"/>
</dbReference>
<dbReference type="PROSITE" id="PS50085">
    <property type="entry name" value="RAPGAP"/>
    <property type="match status" value="1"/>
</dbReference>
<organism evidence="5 6">
    <name type="scientific">Calidris pygmaea</name>
    <name type="common">Spoon-billed sandpiper</name>
    <dbReference type="NCBI Taxonomy" id="425635"/>
    <lineage>
        <taxon>Eukaryota</taxon>
        <taxon>Metazoa</taxon>
        <taxon>Chordata</taxon>
        <taxon>Craniata</taxon>
        <taxon>Vertebrata</taxon>
        <taxon>Euteleostomi</taxon>
        <taxon>Archelosauria</taxon>
        <taxon>Archosauria</taxon>
        <taxon>Dinosauria</taxon>
        <taxon>Saurischia</taxon>
        <taxon>Theropoda</taxon>
        <taxon>Coelurosauria</taxon>
        <taxon>Aves</taxon>
        <taxon>Neognathae</taxon>
        <taxon>Neoaves</taxon>
        <taxon>Charadriiformes</taxon>
        <taxon>Scolopacidae</taxon>
        <taxon>Calidris</taxon>
    </lineage>
</organism>
<dbReference type="InterPro" id="IPR035974">
    <property type="entry name" value="Rap/Ran-GAP_sf"/>
</dbReference>
<dbReference type="Proteomes" id="UP000694419">
    <property type="component" value="Unplaced"/>
</dbReference>
<dbReference type="GO" id="GO:0005096">
    <property type="term" value="F:GTPase activator activity"/>
    <property type="evidence" value="ECO:0007669"/>
    <property type="project" value="UniProtKB-KW"/>
</dbReference>
<evidence type="ECO:0000256" key="2">
    <source>
        <dbReference type="ARBA" id="ARBA00060925"/>
    </source>
</evidence>
<evidence type="ECO:0000256" key="1">
    <source>
        <dbReference type="ARBA" id="ARBA00022468"/>
    </source>
</evidence>
<dbReference type="GO" id="GO:0051056">
    <property type="term" value="P:regulation of small GTPase mediated signal transduction"/>
    <property type="evidence" value="ECO:0007669"/>
    <property type="project" value="InterPro"/>
</dbReference>
<evidence type="ECO:0000256" key="3">
    <source>
        <dbReference type="ARBA" id="ARBA00069072"/>
    </source>
</evidence>
<keyword evidence="1" id="KW-0343">GTPase activation</keyword>
<keyword evidence="6" id="KW-1185">Reference proteome</keyword>
<accession>A0A8C3J222</accession>
<reference evidence="5" key="2">
    <citation type="submission" date="2025-09" db="UniProtKB">
        <authorList>
            <consortium name="Ensembl"/>
        </authorList>
    </citation>
    <scope>IDENTIFICATION</scope>
</reference>
<evidence type="ECO:0000259" key="4">
    <source>
        <dbReference type="PROSITE" id="PS50085"/>
    </source>
</evidence>
<dbReference type="InterPro" id="IPR050989">
    <property type="entry name" value="Rap1_Ran_GAP"/>
</dbReference>
<dbReference type="FunFam" id="3.40.50.11210:FF:000006">
    <property type="entry name" value="GTPase-activating Rap/Ran-GAP domain-like protein 3 isoform X1"/>
    <property type="match status" value="1"/>
</dbReference>
<dbReference type="Pfam" id="PF02145">
    <property type="entry name" value="Rap_GAP"/>
    <property type="match status" value="1"/>
</dbReference>
<dbReference type="SUPFAM" id="SSF111347">
    <property type="entry name" value="Rap/Ran-GAP"/>
    <property type="match status" value="1"/>
</dbReference>
<dbReference type="Gene3D" id="3.40.50.11210">
    <property type="entry name" value="Rap/Ran-GAP"/>
    <property type="match status" value="1"/>
</dbReference>
<dbReference type="InterPro" id="IPR000331">
    <property type="entry name" value="Rap/Ran_GAP_dom"/>
</dbReference>
<reference evidence="5" key="1">
    <citation type="submission" date="2025-08" db="UniProtKB">
        <authorList>
            <consortium name="Ensembl"/>
        </authorList>
    </citation>
    <scope>IDENTIFICATION</scope>
</reference>
<feature type="domain" description="Rap-GAP" evidence="4">
    <location>
        <begin position="22"/>
        <end position="226"/>
    </location>
</feature>
<name>A0A8C3J222_9CHAR</name>
<evidence type="ECO:0000313" key="5">
    <source>
        <dbReference type="Ensembl" id="ENSCPGP00000000900.1"/>
    </source>
</evidence>